<reference evidence="1" key="1">
    <citation type="submission" date="2014-08" db="EMBL/GenBank/DDBJ databases">
        <authorList>
            <person name="Sharma Rahul"/>
            <person name="Thines Marco"/>
        </authorList>
    </citation>
    <scope>NUCLEOTIDE SEQUENCE</scope>
</reference>
<dbReference type="AlphaFoldDB" id="A0A0F7SVW5"/>
<name>A0A0F7SVW5_PHARH</name>
<protein>
    <submittedName>
        <fullName evidence="1">Uncharacterized protein</fullName>
    </submittedName>
</protein>
<organism evidence="1">
    <name type="scientific">Phaffia rhodozyma</name>
    <name type="common">Yeast</name>
    <name type="synonym">Xanthophyllomyces dendrorhous</name>
    <dbReference type="NCBI Taxonomy" id="264483"/>
    <lineage>
        <taxon>Eukaryota</taxon>
        <taxon>Fungi</taxon>
        <taxon>Dikarya</taxon>
        <taxon>Basidiomycota</taxon>
        <taxon>Agaricomycotina</taxon>
        <taxon>Tremellomycetes</taxon>
        <taxon>Cystofilobasidiales</taxon>
        <taxon>Mrakiaceae</taxon>
        <taxon>Phaffia</taxon>
    </lineage>
</organism>
<sequence>MDGTPTTSSIDALLAVLRNVSALPPSTEPARDLTSIPATTTAQTETSYVTLTPQQLPETPVQEYSPFAPLFTQQPQVYTPDVSWTAGVPLTATAIKSEDPKADLKHLSFKDSLPILNRLMSDQVFVDRLLAMKAEQDALEKTLSEERTALIQGWKQKAQMAHTVATMTGQKGISEFETKSLVDKFQRALARFYHDRVSITWESHVKSQQAELDRLGVPTMSSDGDRNRQKKVMGALEGMIAD</sequence>
<dbReference type="EMBL" id="LN483157">
    <property type="protein sequence ID" value="CED84108.1"/>
    <property type="molecule type" value="Genomic_DNA"/>
</dbReference>
<accession>A0A0F7SVW5</accession>
<proteinExistence type="predicted"/>
<evidence type="ECO:0000313" key="1">
    <source>
        <dbReference type="EMBL" id="CED84108.1"/>
    </source>
</evidence>